<dbReference type="AlphaFoldDB" id="A0A182M2Y3"/>
<reference evidence="2" key="2">
    <citation type="submission" date="2020-05" db="UniProtKB">
        <authorList>
            <consortium name="EnsemblMetazoa"/>
        </authorList>
    </citation>
    <scope>IDENTIFICATION</scope>
    <source>
        <strain evidence="2">A-37</strain>
    </source>
</reference>
<evidence type="ECO:0000313" key="2">
    <source>
        <dbReference type="EnsemblMetazoa" id="ACUA008159-PA"/>
    </source>
</evidence>
<organism evidence="2 3">
    <name type="scientific">Anopheles culicifacies</name>
    <dbReference type="NCBI Taxonomy" id="139723"/>
    <lineage>
        <taxon>Eukaryota</taxon>
        <taxon>Metazoa</taxon>
        <taxon>Ecdysozoa</taxon>
        <taxon>Arthropoda</taxon>
        <taxon>Hexapoda</taxon>
        <taxon>Insecta</taxon>
        <taxon>Pterygota</taxon>
        <taxon>Neoptera</taxon>
        <taxon>Endopterygota</taxon>
        <taxon>Diptera</taxon>
        <taxon>Nematocera</taxon>
        <taxon>Culicoidea</taxon>
        <taxon>Culicidae</taxon>
        <taxon>Anophelinae</taxon>
        <taxon>Anopheles</taxon>
        <taxon>culicifacies species complex</taxon>
    </lineage>
</organism>
<sequence length="133" mass="14733">MDAKKISLAHNGSRLNSPVRFGDERKYGNNHNHAHHAHHHHHHHHGHGGHQSHHIEVYSDGAGDMDISKLEEEISEDDRGPPLPPRPAPRTRTAQRMETAVKPFSAVTNVCPAHIRQDIIPRHVTGGSCALAV</sequence>
<dbReference type="Proteomes" id="UP000075883">
    <property type="component" value="Unassembled WGS sequence"/>
</dbReference>
<feature type="region of interest" description="Disordered" evidence="1">
    <location>
        <begin position="1"/>
        <end position="95"/>
    </location>
</feature>
<protein>
    <submittedName>
        <fullName evidence="2">Uncharacterized protein</fullName>
    </submittedName>
</protein>
<dbReference type="EnsemblMetazoa" id="ACUA008159-RA">
    <property type="protein sequence ID" value="ACUA008159-PA"/>
    <property type="gene ID" value="ACUA008159"/>
</dbReference>
<keyword evidence="3" id="KW-1185">Reference proteome</keyword>
<feature type="compositionally biased region" description="Basic residues" evidence="1">
    <location>
        <begin position="32"/>
        <end position="52"/>
    </location>
</feature>
<feature type="compositionally biased region" description="Basic and acidic residues" evidence="1">
    <location>
        <begin position="66"/>
        <end position="80"/>
    </location>
</feature>
<accession>A0A182M2Y3</accession>
<dbReference type="EMBL" id="AXCM01000869">
    <property type="status" value="NOT_ANNOTATED_CDS"/>
    <property type="molecule type" value="Genomic_DNA"/>
</dbReference>
<evidence type="ECO:0000313" key="3">
    <source>
        <dbReference type="Proteomes" id="UP000075883"/>
    </source>
</evidence>
<dbReference type="VEuPathDB" id="VectorBase:ACUA008159"/>
<reference evidence="3" key="1">
    <citation type="submission" date="2013-09" db="EMBL/GenBank/DDBJ databases">
        <title>The Genome Sequence of Anopheles culicifacies species A.</title>
        <authorList>
            <consortium name="The Broad Institute Genomics Platform"/>
            <person name="Neafsey D.E."/>
            <person name="Besansky N."/>
            <person name="Howell P."/>
            <person name="Walton C."/>
            <person name="Young S.K."/>
            <person name="Zeng Q."/>
            <person name="Gargeya S."/>
            <person name="Fitzgerald M."/>
            <person name="Haas B."/>
            <person name="Abouelleil A."/>
            <person name="Allen A.W."/>
            <person name="Alvarado L."/>
            <person name="Arachchi H.M."/>
            <person name="Berlin A.M."/>
            <person name="Chapman S.B."/>
            <person name="Gainer-Dewar J."/>
            <person name="Goldberg J."/>
            <person name="Griggs A."/>
            <person name="Gujja S."/>
            <person name="Hansen M."/>
            <person name="Howarth C."/>
            <person name="Imamovic A."/>
            <person name="Ireland A."/>
            <person name="Larimer J."/>
            <person name="McCowan C."/>
            <person name="Murphy C."/>
            <person name="Pearson M."/>
            <person name="Poon T.W."/>
            <person name="Priest M."/>
            <person name="Roberts A."/>
            <person name="Saif S."/>
            <person name="Shea T."/>
            <person name="Sisk P."/>
            <person name="Sykes S."/>
            <person name="Wortman J."/>
            <person name="Nusbaum C."/>
            <person name="Birren B."/>
        </authorList>
    </citation>
    <scope>NUCLEOTIDE SEQUENCE [LARGE SCALE GENOMIC DNA]</scope>
    <source>
        <strain evidence="3">A-37</strain>
    </source>
</reference>
<evidence type="ECO:0000256" key="1">
    <source>
        <dbReference type="SAM" id="MobiDB-lite"/>
    </source>
</evidence>
<name>A0A182M2Y3_9DIPT</name>
<proteinExistence type="predicted"/>